<dbReference type="Proteomes" id="UP000200980">
    <property type="component" value="Unassembled WGS sequence"/>
</dbReference>
<comment type="caution">
    <text evidence="2">The sequence shown here is derived from an EMBL/GenBank/DDBJ whole genome shotgun (WGS) entry which is preliminary data.</text>
</comment>
<sequence>MPTTASHEHKAPRASSSLHELARKAVHTPKLLTKEEIIRLADHVLKSGEHATEEEHKIAKKAHHNPEGLEAAQITALGKRAEHDHRG</sequence>
<proteinExistence type="predicted"/>
<accession>A0A1S8GSB7</accession>
<protein>
    <submittedName>
        <fullName evidence="2">Uncharacterized protein</fullName>
    </submittedName>
</protein>
<name>A0A1S8GSB7_9PROT</name>
<dbReference type="AlphaFoldDB" id="A0A1S8GSB7"/>
<feature type="region of interest" description="Disordered" evidence="1">
    <location>
        <begin position="1"/>
        <end position="22"/>
    </location>
</feature>
<feature type="compositionally biased region" description="Basic and acidic residues" evidence="1">
    <location>
        <begin position="1"/>
        <end position="11"/>
    </location>
</feature>
<gene>
    <name evidence="2" type="ORF">AL01_03125</name>
</gene>
<organism evidence="2 3">
    <name type="scientific">Bombella intestini</name>
    <dbReference type="NCBI Taxonomy" id="1539051"/>
    <lineage>
        <taxon>Bacteria</taxon>
        <taxon>Pseudomonadati</taxon>
        <taxon>Pseudomonadota</taxon>
        <taxon>Alphaproteobacteria</taxon>
        <taxon>Acetobacterales</taxon>
        <taxon>Acetobacteraceae</taxon>
        <taxon>Bombella</taxon>
    </lineage>
</organism>
<evidence type="ECO:0000313" key="3">
    <source>
        <dbReference type="Proteomes" id="UP000200980"/>
    </source>
</evidence>
<reference evidence="2 3" key="1">
    <citation type="journal article" date="2016" name="PLoS ONE">
        <title>Whole-Genome Sequence Analysis of Bombella intestini LMG 28161T, a Novel Acetic Acid Bacterium Isolated from the Crop of a Red-Tailed Bumble Bee, Bombus lapidarius.</title>
        <authorList>
            <person name="Li L."/>
            <person name="Illeghems K."/>
            <person name="Van Kerrebroeck S."/>
            <person name="Borremans W."/>
            <person name="Cleenwerck I."/>
            <person name="Smagghe G."/>
            <person name="De Vuyst L."/>
            <person name="Vandamme P."/>
        </authorList>
    </citation>
    <scope>NUCLEOTIDE SEQUENCE [LARGE SCALE GENOMIC DNA]</scope>
    <source>
        <strain evidence="2 3">R-52487</strain>
    </source>
</reference>
<dbReference type="RefSeq" id="WP_077395760.1">
    <property type="nucleotide sequence ID" value="NZ_JATM01000001.1"/>
</dbReference>
<keyword evidence="3" id="KW-1185">Reference proteome</keyword>
<evidence type="ECO:0000256" key="1">
    <source>
        <dbReference type="SAM" id="MobiDB-lite"/>
    </source>
</evidence>
<dbReference type="OrthoDB" id="7280042at2"/>
<evidence type="ECO:0000313" key="2">
    <source>
        <dbReference type="EMBL" id="OOL19943.1"/>
    </source>
</evidence>
<dbReference type="EMBL" id="JATM01000001">
    <property type="protein sequence ID" value="OOL19943.1"/>
    <property type="molecule type" value="Genomic_DNA"/>
</dbReference>